<feature type="region of interest" description="Disordered" evidence="1">
    <location>
        <begin position="1"/>
        <end position="85"/>
    </location>
</feature>
<organism evidence="2 3">
    <name type="scientific">Oryza meyeriana var. granulata</name>
    <dbReference type="NCBI Taxonomy" id="110450"/>
    <lineage>
        <taxon>Eukaryota</taxon>
        <taxon>Viridiplantae</taxon>
        <taxon>Streptophyta</taxon>
        <taxon>Embryophyta</taxon>
        <taxon>Tracheophyta</taxon>
        <taxon>Spermatophyta</taxon>
        <taxon>Magnoliopsida</taxon>
        <taxon>Liliopsida</taxon>
        <taxon>Poales</taxon>
        <taxon>Poaceae</taxon>
        <taxon>BOP clade</taxon>
        <taxon>Oryzoideae</taxon>
        <taxon>Oryzeae</taxon>
        <taxon>Oryzinae</taxon>
        <taxon>Oryza</taxon>
        <taxon>Oryza meyeriana</taxon>
    </lineage>
</organism>
<dbReference type="Proteomes" id="UP000479710">
    <property type="component" value="Unassembled WGS sequence"/>
</dbReference>
<gene>
    <name evidence="2" type="ORF">E2562_028609</name>
</gene>
<proteinExistence type="predicted"/>
<evidence type="ECO:0000313" key="3">
    <source>
        <dbReference type="Proteomes" id="UP000479710"/>
    </source>
</evidence>
<protein>
    <submittedName>
        <fullName evidence="2">Uncharacterized protein</fullName>
    </submittedName>
</protein>
<keyword evidence="3" id="KW-1185">Reference proteome</keyword>
<reference evidence="2 3" key="1">
    <citation type="submission" date="2019-11" db="EMBL/GenBank/DDBJ databases">
        <title>Whole genome sequence of Oryza granulata.</title>
        <authorList>
            <person name="Li W."/>
        </authorList>
    </citation>
    <scope>NUCLEOTIDE SEQUENCE [LARGE SCALE GENOMIC DNA]</scope>
    <source>
        <strain evidence="3">cv. Menghai</strain>
        <tissue evidence="2">Leaf</tissue>
    </source>
</reference>
<comment type="caution">
    <text evidence="2">The sequence shown here is derived from an EMBL/GenBank/DDBJ whole genome shotgun (WGS) entry which is preliminary data.</text>
</comment>
<accession>A0A6G1D8R3</accession>
<dbReference type="EMBL" id="SPHZ02000007">
    <property type="protein sequence ID" value="KAF0908807.1"/>
    <property type="molecule type" value="Genomic_DNA"/>
</dbReference>
<name>A0A6G1D8R3_9ORYZ</name>
<sequence>MYGGGLSWTERWRAHAPVSGARGPHVCARRERRKRSPRVDHSFFVSDAHRARRGGHRTAYGGGDDLEVDSVRRPSATTGEERKAG</sequence>
<evidence type="ECO:0000256" key="1">
    <source>
        <dbReference type="SAM" id="MobiDB-lite"/>
    </source>
</evidence>
<evidence type="ECO:0000313" key="2">
    <source>
        <dbReference type="EMBL" id="KAF0908807.1"/>
    </source>
</evidence>
<dbReference type="AlphaFoldDB" id="A0A6G1D8R3"/>